<reference evidence="3" key="1">
    <citation type="submission" date="2020-05" db="EMBL/GenBank/DDBJ databases">
        <title>WGS assembly of Panicum virgatum.</title>
        <authorList>
            <person name="Lovell J.T."/>
            <person name="Jenkins J."/>
            <person name="Shu S."/>
            <person name="Juenger T.E."/>
            <person name="Schmutz J."/>
        </authorList>
    </citation>
    <scope>NUCLEOTIDE SEQUENCE</scope>
    <source>
        <strain evidence="3">AP13</strain>
    </source>
</reference>
<protein>
    <submittedName>
        <fullName evidence="3">Uncharacterized protein</fullName>
    </submittedName>
</protein>
<keyword evidence="4" id="KW-1185">Reference proteome</keyword>
<dbReference type="InterPro" id="IPR009646">
    <property type="entry name" value="Root_cap"/>
</dbReference>
<dbReference type="AlphaFoldDB" id="A0A8T0PJY9"/>
<dbReference type="EMBL" id="CM029051">
    <property type="protein sequence ID" value="KAG2560949.1"/>
    <property type="molecule type" value="Genomic_DNA"/>
</dbReference>
<keyword evidence="2" id="KW-0732">Signal</keyword>
<accession>A0A8T0PJY9</accession>
<feature type="signal peptide" evidence="2">
    <location>
        <begin position="1"/>
        <end position="27"/>
    </location>
</feature>
<organism evidence="3 4">
    <name type="scientific">Panicum virgatum</name>
    <name type="common">Blackwell switchgrass</name>
    <dbReference type="NCBI Taxonomy" id="38727"/>
    <lineage>
        <taxon>Eukaryota</taxon>
        <taxon>Viridiplantae</taxon>
        <taxon>Streptophyta</taxon>
        <taxon>Embryophyta</taxon>
        <taxon>Tracheophyta</taxon>
        <taxon>Spermatophyta</taxon>
        <taxon>Magnoliopsida</taxon>
        <taxon>Liliopsida</taxon>
        <taxon>Poales</taxon>
        <taxon>Poaceae</taxon>
        <taxon>PACMAD clade</taxon>
        <taxon>Panicoideae</taxon>
        <taxon>Panicodae</taxon>
        <taxon>Paniceae</taxon>
        <taxon>Panicinae</taxon>
        <taxon>Panicum</taxon>
        <taxon>Panicum sect. Hiantes</taxon>
    </lineage>
</organism>
<sequence>MAVRGGAVVAVLVVALALSSSWDTASAQFFQKRKAKQPPQKSKPGSPGQVPPDRSKFTTVVANRYHKRDYEITCTTDYGAACYIKCPARCPNKCLAYCAYCLTFCLCDLMPGTSCGDPRFTGADGNTFYFHGKKDESFCLVSDDQLHINARFMGNRNAESARDFTWVQALGVTFGGGHRLYVGARRAAEWDEDEDHVVVALDGEPVDLEPARNARWVSKAVRGLSVTRTADANAVTVELAGVFTISANAVPITDEDSRVHSYGKTERDSLVHLDVGYQFHGLTAGVDGVLGQTYRPNYVSKLDIAAKMPVMGGADKYRSSGLFATDCAVSRFHRSAAADGYTSFAS</sequence>
<dbReference type="Pfam" id="PF06830">
    <property type="entry name" value="Root_cap"/>
    <property type="match status" value="1"/>
</dbReference>
<gene>
    <name evidence="3" type="ORF">PVAP13_8KG116800</name>
</gene>
<evidence type="ECO:0000256" key="2">
    <source>
        <dbReference type="SAM" id="SignalP"/>
    </source>
</evidence>
<dbReference type="PANTHER" id="PTHR31656">
    <property type="entry name" value="ROOT CAP DOMAIN-CONTAINING PROTEIN"/>
    <property type="match status" value="1"/>
</dbReference>
<feature type="region of interest" description="Disordered" evidence="1">
    <location>
        <begin position="32"/>
        <end position="55"/>
    </location>
</feature>
<feature type="compositionally biased region" description="Low complexity" evidence="1">
    <location>
        <begin position="37"/>
        <end position="48"/>
    </location>
</feature>
<feature type="chain" id="PRO_5035816981" evidence="2">
    <location>
        <begin position="28"/>
        <end position="346"/>
    </location>
</feature>
<comment type="caution">
    <text evidence="3">The sequence shown here is derived from an EMBL/GenBank/DDBJ whole genome shotgun (WGS) entry which is preliminary data.</text>
</comment>
<name>A0A8T0PJY9_PANVG</name>
<evidence type="ECO:0000313" key="4">
    <source>
        <dbReference type="Proteomes" id="UP000823388"/>
    </source>
</evidence>
<dbReference type="OrthoDB" id="2012132at2759"/>
<proteinExistence type="predicted"/>
<evidence type="ECO:0000256" key="1">
    <source>
        <dbReference type="SAM" id="MobiDB-lite"/>
    </source>
</evidence>
<evidence type="ECO:0000313" key="3">
    <source>
        <dbReference type="EMBL" id="KAG2560949.1"/>
    </source>
</evidence>
<dbReference type="Proteomes" id="UP000823388">
    <property type="component" value="Chromosome 8K"/>
</dbReference>